<gene>
    <name evidence="2" type="ORF">GR183_06230</name>
</gene>
<sequence>MADPIGAGQIPLDLPYEEALGRDDFLIGASNRAAFELIDRWPDWPSDVVLLAGPIGAGKTHLVEIWRELSGARKVAAADLHLTEPSALAAQGAVAVEDAHAGFDEKAMFHLLNTCRQSGAHVLITSRTWPQSWKLTVPDLASRLRAATPVEIEEPDDDLLRRLLVKLFADRQIMVDPAVIEFLVVRMERSLAVAGRLVNLLDRMSLADRKKITRPLAGKCLEMLSSSSE</sequence>
<comment type="caution">
    <text evidence="2">The sequence shown here is derived from an EMBL/GenBank/DDBJ whole genome shotgun (WGS) entry which is preliminary data.</text>
</comment>
<dbReference type="RefSeq" id="WP_160774710.1">
    <property type="nucleotide sequence ID" value="NZ_WUMV01000002.1"/>
</dbReference>
<dbReference type="Gene3D" id="1.10.8.60">
    <property type="match status" value="1"/>
</dbReference>
<keyword evidence="3" id="KW-1185">Reference proteome</keyword>
<dbReference type="Gene3D" id="3.40.50.300">
    <property type="entry name" value="P-loop containing nucleotide triphosphate hydrolases"/>
    <property type="match status" value="1"/>
</dbReference>
<dbReference type="GO" id="GO:0006270">
    <property type="term" value="P:DNA replication initiation"/>
    <property type="evidence" value="ECO:0007669"/>
    <property type="project" value="TreeGrafter"/>
</dbReference>
<evidence type="ECO:0000313" key="2">
    <source>
        <dbReference type="EMBL" id="MXN64496.1"/>
    </source>
</evidence>
<dbReference type="InterPro" id="IPR027417">
    <property type="entry name" value="P-loop_NTPase"/>
</dbReference>
<name>A0A7X3LSX4_9HYPH</name>
<dbReference type="Proteomes" id="UP000433101">
    <property type="component" value="Unassembled WGS sequence"/>
</dbReference>
<dbReference type="InterPro" id="IPR055199">
    <property type="entry name" value="Hda_lid"/>
</dbReference>
<accession>A0A7X3LSX4</accession>
<dbReference type="GO" id="GO:0003688">
    <property type="term" value="F:DNA replication origin binding"/>
    <property type="evidence" value="ECO:0007669"/>
    <property type="project" value="TreeGrafter"/>
</dbReference>
<evidence type="ECO:0000259" key="1">
    <source>
        <dbReference type="Pfam" id="PF22688"/>
    </source>
</evidence>
<proteinExistence type="predicted"/>
<feature type="domain" description="Hda lid" evidence="1">
    <location>
        <begin position="169"/>
        <end position="218"/>
    </location>
</feature>
<dbReference type="Pfam" id="PF22688">
    <property type="entry name" value="Hda_lid"/>
    <property type="match status" value="1"/>
</dbReference>
<dbReference type="SUPFAM" id="SSF52540">
    <property type="entry name" value="P-loop containing nucleoside triphosphate hydrolases"/>
    <property type="match status" value="1"/>
</dbReference>
<dbReference type="EMBL" id="WUMV01000002">
    <property type="protein sequence ID" value="MXN64496.1"/>
    <property type="molecule type" value="Genomic_DNA"/>
</dbReference>
<reference evidence="2 3" key="1">
    <citation type="submission" date="2019-12" db="EMBL/GenBank/DDBJ databases">
        <authorList>
            <person name="Li M."/>
        </authorList>
    </citation>
    <scope>NUCLEOTIDE SEQUENCE [LARGE SCALE GENOMIC DNA]</scope>
    <source>
        <strain evidence="2 3">GBMRC 2046</strain>
    </source>
</reference>
<organism evidence="2 3">
    <name type="scientific">Stappia sediminis</name>
    <dbReference type="NCBI Taxonomy" id="2692190"/>
    <lineage>
        <taxon>Bacteria</taxon>
        <taxon>Pseudomonadati</taxon>
        <taxon>Pseudomonadota</taxon>
        <taxon>Alphaproteobacteria</taxon>
        <taxon>Hyphomicrobiales</taxon>
        <taxon>Stappiaceae</taxon>
        <taxon>Stappia</taxon>
    </lineage>
</organism>
<protein>
    <recommendedName>
        <fullName evidence="1">Hda lid domain-containing protein</fullName>
    </recommendedName>
</protein>
<dbReference type="PANTHER" id="PTHR30050:SF5">
    <property type="entry name" value="DNAA REGULATORY INACTIVATOR HDA"/>
    <property type="match status" value="1"/>
</dbReference>
<evidence type="ECO:0000313" key="3">
    <source>
        <dbReference type="Proteomes" id="UP000433101"/>
    </source>
</evidence>
<dbReference type="AlphaFoldDB" id="A0A7X3LSX4"/>
<dbReference type="GO" id="GO:0005886">
    <property type="term" value="C:plasma membrane"/>
    <property type="evidence" value="ECO:0007669"/>
    <property type="project" value="TreeGrafter"/>
</dbReference>
<dbReference type="PANTHER" id="PTHR30050">
    <property type="entry name" value="CHROMOSOMAL REPLICATION INITIATOR PROTEIN DNAA"/>
    <property type="match status" value="1"/>
</dbReference>